<dbReference type="SMART" id="SM00788">
    <property type="entry name" value="Adenylsucc_synt"/>
    <property type="match status" value="1"/>
</dbReference>
<comment type="subunit">
    <text evidence="1 9">Homodimer.</text>
</comment>
<feature type="binding site" evidence="9">
    <location>
        <position position="234"/>
    </location>
    <ligand>
        <name>IMP</name>
        <dbReference type="ChEBI" id="CHEBI:58053"/>
    </ligand>
</feature>
<dbReference type="InterPro" id="IPR042111">
    <property type="entry name" value="Adenylosuccinate_synth_dom3"/>
</dbReference>
<feature type="binding site" evidence="9">
    <location>
        <position position="249"/>
    </location>
    <ligand>
        <name>IMP</name>
        <dbReference type="ChEBI" id="CHEBI:58053"/>
    </ligand>
</feature>
<dbReference type="Gene3D" id="3.90.170.10">
    <property type="entry name" value="Adenylosuccinate Synthetase, subunit A, domain 3"/>
    <property type="match status" value="1"/>
</dbReference>
<evidence type="ECO:0000313" key="12">
    <source>
        <dbReference type="Ensembl" id="ENSCCRP00010092106.1"/>
    </source>
</evidence>
<dbReference type="PROSITE" id="PS01266">
    <property type="entry name" value="ADENYLOSUCCIN_SYN_1"/>
    <property type="match status" value="1"/>
</dbReference>
<comment type="function">
    <text evidence="9">Plays an important role in the de novo pathway and in the salvage pathway of purine nucleotide biosynthesis. Catalyzes the first commited step in the biosynthesis of AMP from IMP.</text>
</comment>
<feature type="binding site" evidence="9">
    <location>
        <begin position="63"/>
        <end position="65"/>
    </location>
    <ligand>
        <name>GTP</name>
        <dbReference type="ChEBI" id="CHEBI:37565"/>
    </ligand>
</feature>
<evidence type="ECO:0000256" key="11">
    <source>
        <dbReference type="RuleBase" id="RU000520"/>
    </source>
</evidence>
<feature type="binding site" evidence="9">
    <location>
        <begin position="61"/>
        <end position="64"/>
    </location>
    <ligand>
        <name>IMP</name>
        <dbReference type="ChEBI" id="CHEBI:58053"/>
    </ligand>
</feature>
<dbReference type="NCBIfam" id="NF002223">
    <property type="entry name" value="PRK01117.1"/>
    <property type="match status" value="1"/>
</dbReference>
<dbReference type="InterPro" id="IPR001114">
    <property type="entry name" value="Adenylosuccinate_synthetase"/>
</dbReference>
<evidence type="ECO:0000256" key="5">
    <source>
        <dbReference type="ARBA" id="ARBA00022755"/>
    </source>
</evidence>
<dbReference type="Gene3D" id="1.10.300.10">
    <property type="entry name" value="Adenylosuccinate Synthetase, subunit A, domain 2"/>
    <property type="match status" value="1"/>
</dbReference>
<evidence type="ECO:0000256" key="1">
    <source>
        <dbReference type="ARBA" id="ARBA00011738"/>
    </source>
</evidence>
<evidence type="ECO:0000256" key="2">
    <source>
        <dbReference type="ARBA" id="ARBA00022598"/>
    </source>
</evidence>
<reference evidence="12" key="2">
    <citation type="submission" date="2025-09" db="UniProtKB">
        <authorList>
            <consortium name="Ensembl"/>
        </authorList>
    </citation>
    <scope>IDENTIFICATION</scope>
</reference>
<evidence type="ECO:0000256" key="9">
    <source>
        <dbReference type="HAMAP-Rule" id="MF_03125"/>
    </source>
</evidence>
<keyword evidence="6 9" id="KW-0460">Magnesium</keyword>
<dbReference type="GO" id="GO:0005737">
    <property type="term" value="C:cytoplasm"/>
    <property type="evidence" value="ECO:0007669"/>
    <property type="project" value="UniProtKB-SubCell"/>
</dbReference>
<evidence type="ECO:0000256" key="4">
    <source>
        <dbReference type="ARBA" id="ARBA00022741"/>
    </source>
</evidence>
<dbReference type="GO" id="GO:0046040">
    <property type="term" value="P:IMP metabolic process"/>
    <property type="evidence" value="ECO:0007669"/>
    <property type="project" value="TreeGrafter"/>
</dbReference>
<dbReference type="GO" id="GO:0044208">
    <property type="term" value="P:'de novo' AMP biosynthetic process"/>
    <property type="evidence" value="ECO:0007669"/>
    <property type="project" value="UniProtKB-UniRule"/>
</dbReference>
<feature type="binding site" evidence="9">
    <location>
        <position position="313"/>
    </location>
    <ligand>
        <name>IMP</name>
        <dbReference type="ChEBI" id="CHEBI:58053"/>
    </ligand>
</feature>
<keyword evidence="2 9" id="KW-0436">Ligase</keyword>
<evidence type="ECO:0000256" key="6">
    <source>
        <dbReference type="ARBA" id="ARBA00022842"/>
    </source>
</evidence>
<dbReference type="SUPFAM" id="SSF52540">
    <property type="entry name" value="P-loop containing nucleoside triphosphate hydrolases"/>
    <property type="match status" value="1"/>
</dbReference>
<feature type="binding site" evidence="9">
    <location>
        <position position="36"/>
    </location>
    <ligand>
        <name>Mg(2+)</name>
        <dbReference type="ChEBI" id="CHEBI:18420"/>
    </ligand>
</feature>
<feature type="binding site" evidence="9">
    <location>
        <begin position="35"/>
        <end position="41"/>
    </location>
    <ligand>
        <name>GTP</name>
        <dbReference type="ChEBI" id="CHEBI:37565"/>
    </ligand>
</feature>
<feature type="binding site" evidence="9">
    <location>
        <position position="141"/>
    </location>
    <ligand>
        <name>IMP</name>
        <dbReference type="ChEBI" id="CHEBI:58053"/>
    </ligand>
</feature>
<dbReference type="CDD" id="cd03108">
    <property type="entry name" value="AdSS"/>
    <property type="match status" value="1"/>
</dbReference>
<feature type="binding site" evidence="9">
    <location>
        <begin position="423"/>
        <end position="425"/>
    </location>
    <ligand>
        <name>GTP</name>
        <dbReference type="ChEBI" id="CHEBI:37565"/>
    </ligand>
</feature>
<dbReference type="InterPro" id="IPR042109">
    <property type="entry name" value="Adenylosuccinate_synth_dom1"/>
</dbReference>
<dbReference type="FunFam" id="3.90.170.10:FF:000001">
    <property type="entry name" value="Adenylosuccinate synthetase"/>
    <property type="match status" value="1"/>
</dbReference>
<organism evidence="12 13">
    <name type="scientific">Cyprinus carpio</name>
    <name type="common">Common carp</name>
    <dbReference type="NCBI Taxonomy" id="7962"/>
    <lineage>
        <taxon>Eukaryota</taxon>
        <taxon>Metazoa</taxon>
        <taxon>Chordata</taxon>
        <taxon>Craniata</taxon>
        <taxon>Vertebrata</taxon>
        <taxon>Euteleostomi</taxon>
        <taxon>Actinopterygii</taxon>
        <taxon>Neopterygii</taxon>
        <taxon>Teleostei</taxon>
        <taxon>Ostariophysi</taxon>
        <taxon>Cypriniformes</taxon>
        <taxon>Cyprinidae</taxon>
        <taxon>Cyprininae</taxon>
        <taxon>Cyprinus</taxon>
    </lineage>
</organism>
<evidence type="ECO:0000256" key="10">
    <source>
        <dbReference type="PROSITE-ProRule" id="PRU10134"/>
    </source>
</evidence>
<dbReference type="FunFam" id="1.10.300.10:FF:000002">
    <property type="entry name" value="Adenylosuccinate synthetase, chloroplastic"/>
    <property type="match status" value="1"/>
</dbReference>
<feature type="binding site" evidence="9">
    <location>
        <begin position="36"/>
        <end position="39"/>
    </location>
    <ligand>
        <name>IMP</name>
        <dbReference type="ChEBI" id="CHEBI:58053"/>
    </ligand>
</feature>
<comment type="subcellular location">
    <subcellularLocation>
        <location evidence="9">Cytoplasm</location>
    </subcellularLocation>
</comment>
<dbReference type="UniPathway" id="UPA00075">
    <property type="reaction ID" value="UER00335"/>
</dbReference>
<keyword evidence="7 9" id="KW-0342">GTP-binding</keyword>
<feature type="binding site" evidence="9">
    <location>
        <begin position="341"/>
        <end position="343"/>
    </location>
    <ligand>
        <name>GTP</name>
        <dbReference type="ChEBI" id="CHEBI:37565"/>
    </ligand>
</feature>
<feature type="binding site" evidence="9">
    <location>
        <begin position="309"/>
        <end position="315"/>
    </location>
    <ligand>
        <name>substrate</name>
    </ligand>
</feature>
<protein>
    <recommendedName>
        <fullName evidence="9 11">Adenylosuccinate synthetase</fullName>
        <shortName evidence="9">AMPSase</shortName>
        <shortName evidence="9">AdSS</shortName>
        <ecNumber evidence="9 11">6.3.4.4</ecNumber>
    </recommendedName>
    <alternativeName>
        <fullName evidence="9">IMP--aspartate ligase</fullName>
    </alternativeName>
</protein>
<comment type="similarity">
    <text evidence="9 11">Belongs to the adenylosuccinate synthetase family.</text>
</comment>
<dbReference type="Proteomes" id="UP000694427">
    <property type="component" value="Unplaced"/>
</dbReference>
<evidence type="ECO:0000256" key="8">
    <source>
        <dbReference type="ARBA" id="ARBA00050432"/>
    </source>
</evidence>
<proteinExistence type="inferred from homology"/>
<keyword evidence="3 9" id="KW-0479">Metal-binding</keyword>
<dbReference type="InterPro" id="IPR033128">
    <property type="entry name" value="Adenylosuccin_syn_Lys_AS"/>
</dbReference>
<dbReference type="Pfam" id="PF00709">
    <property type="entry name" value="Adenylsucc_synt"/>
    <property type="match status" value="1"/>
</dbReference>
<comment type="pathway">
    <text evidence="9 11">Purine metabolism; AMP biosynthesis via de novo pathway; AMP from IMP: step 1/2.</text>
</comment>
<dbReference type="PANTHER" id="PTHR11846">
    <property type="entry name" value="ADENYLOSUCCINATE SYNTHETASE"/>
    <property type="match status" value="1"/>
</dbReference>
<keyword evidence="9" id="KW-0963">Cytoplasm</keyword>
<dbReference type="Ensembl" id="ENSCCRT00010102112.1">
    <property type="protein sequence ID" value="ENSCCRP00010092106.1"/>
    <property type="gene ID" value="ENSCCRG00010037018.1"/>
</dbReference>
<dbReference type="GO" id="GO:0005525">
    <property type="term" value="F:GTP binding"/>
    <property type="evidence" value="ECO:0007669"/>
    <property type="project" value="UniProtKB-UniRule"/>
</dbReference>
<dbReference type="PROSITE" id="PS00513">
    <property type="entry name" value="ADENYLOSUCCIN_SYN_2"/>
    <property type="match status" value="1"/>
</dbReference>
<evidence type="ECO:0000313" key="13">
    <source>
        <dbReference type="Proteomes" id="UP000694427"/>
    </source>
</evidence>
<evidence type="ECO:0000256" key="7">
    <source>
        <dbReference type="ARBA" id="ARBA00023134"/>
    </source>
</evidence>
<reference evidence="12" key="1">
    <citation type="submission" date="2025-08" db="UniProtKB">
        <authorList>
            <consortium name="Ensembl"/>
        </authorList>
    </citation>
    <scope>IDENTIFICATION</scope>
</reference>
<dbReference type="GO" id="GO:0000287">
    <property type="term" value="F:magnesium ion binding"/>
    <property type="evidence" value="ECO:0007669"/>
    <property type="project" value="UniProtKB-UniRule"/>
</dbReference>
<dbReference type="HAMAP" id="MF_00011">
    <property type="entry name" value="Adenylosucc_synth"/>
    <property type="match status" value="1"/>
</dbReference>
<keyword evidence="5 9" id="KW-0658">Purine biosynthesis</keyword>
<evidence type="ECO:0000256" key="3">
    <source>
        <dbReference type="ARBA" id="ARBA00022723"/>
    </source>
</evidence>
<dbReference type="GO" id="GO:0004019">
    <property type="term" value="F:adenylosuccinate synthase activity"/>
    <property type="evidence" value="ECO:0007669"/>
    <property type="project" value="UniProtKB-UniRule"/>
</dbReference>
<dbReference type="AlphaFoldDB" id="A0A8C1NKA5"/>
<feature type="binding site" evidence="9">
    <location>
        <position position="315"/>
    </location>
    <ligand>
        <name>GTP</name>
        <dbReference type="ChEBI" id="CHEBI:37565"/>
    </ligand>
</feature>
<feature type="binding site" evidence="9">
    <location>
        <position position="155"/>
    </location>
    <ligand>
        <name>IMP</name>
        <dbReference type="ChEBI" id="CHEBI:58053"/>
        <note>ligand shared between dimeric partners</note>
    </ligand>
</feature>
<name>A0A8C1NKA5_CYPCA</name>
<feature type="binding site" evidence="9">
    <location>
        <position position="63"/>
    </location>
    <ligand>
        <name>Mg(2+)</name>
        <dbReference type="ChEBI" id="CHEBI:18420"/>
    </ligand>
</feature>
<feature type="active site" evidence="10">
    <location>
        <position position="152"/>
    </location>
</feature>
<dbReference type="InterPro" id="IPR042110">
    <property type="entry name" value="Adenylosuccinate_synth_dom2"/>
</dbReference>
<dbReference type="InterPro" id="IPR027417">
    <property type="entry name" value="P-loop_NTPase"/>
</dbReference>
<comment type="cofactor">
    <cofactor evidence="9">
        <name>Mg(2+)</name>
        <dbReference type="ChEBI" id="CHEBI:18420"/>
    </cofactor>
    <text evidence="9">Binds 1 Mg(2+) ion per subunit.</text>
</comment>
<accession>A0A8C1NKA5</accession>
<dbReference type="Gene3D" id="3.40.440.10">
    <property type="entry name" value="Adenylosuccinate Synthetase, subunit A, domain 1"/>
    <property type="match status" value="1"/>
</dbReference>
<feature type="active site" description="Proton donor" evidence="9">
    <location>
        <position position="64"/>
    </location>
</feature>
<dbReference type="EC" id="6.3.4.4" evidence="9 11"/>
<dbReference type="InterPro" id="IPR018220">
    <property type="entry name" value="Adenylosuccin_syn_GTP-bd"/>
</dbReference>
<keyword evidence="4 9" id="KW-0547">Nucleotide-binding</keyword>
<dbReference type="NCBIfam" id="TIGR00184">
    <property type="entry name" value="purA"/>
    <property type="match status" value="1"/>
</dbReference>
<dbReference type="PANTHER" id="PTHR11846:SF13">
    <property type="entry name" value="ADENYLOSUCCINATE SYNTHETASE ISOZYME 2"/>
    <property type="match status" value="1"/>
</dbReference>
<feature type="active site" description="Proton acceptor" evidence="9">
    <location>
        <position position="36"/>
    </location>
</feature>
<comment type="function">
    <text evidence="11">Plays an important role in the de novo pathway of purine nucleotide biosynthesis.</text>
</comment>
<comment type="catalytic activity">
    <reaction evidence="8 9 11">
        <text>IMP + L-aspartate + GTP = N(6)-(1,2-dicarboxyethyl)-AMP + GDP + phosphate + 2 H(+)</text>
        <dbReference type="Rhea" id="RHEA:15753"/>
        <dbReference type="ChEBI" id="CHEBI:15378"/>
        <dbReference type="ChEBI" id="CHEBI:29991"/>
        <dbReference type="ChEBI" id="CHEBI:37565"/>
        <dbReference type="ChEBI" id="CHEBI:43474"/>
        <dbReference type="ChEBI" id="CHEBI:57567"/>
        <dbReference type="ChEBI" id="CHEBI:58053"/>
        <dbReference type="ChEBI" id="CHEBI:58189"/>
        <dbReference type="EC" id="6.3.4.4"/>
    </reaction>
</comment>
<sequence length="435" mass="47658">MSDSGNAQSQDGGSSRVTCPSVGNKVTVVLGAQWGDEGKGKVVDLLAQDADMVCRCQGGNNAGHTVVVDSVEYDFHLLPSGIINPKVTAFIGNGVVIHLPGLFEEAEKNMRKGKVFDFHQAVDGVQEQERQQQAGKNLGTTKKGIGPVYSAKAARSGLRICDLLADFQEFSERFKHLASQYKSMYPSLEIDMDGELEKLKTYVDRLKPMVRDGVFFMYKALHGSSKKILVEGANAALLDIDFGTYPFVTSSNCTVGGVCTGLGMPPQNVGEVYGVVKAYTTRVGIGAFPAEQNNEIGELLQTRGKEVGVTTGRKRRCGWLDLVLIKYAHMINGFTALALTKLDILDVLPEIKVGVAYKVDGEIIQHFPANQEVLHKVEVQYETLPGWKTDTSAVRTFEELPENAQKYIFYIEDHLGVPVKWIGVGKSRESMIQLF</sequence>
<keyword evidence="13" id="KW-1185">Reference proteome</keyword>